<reference evidence="1" key="1">
    <citation type="submission" date="2015-10" db="EMBL/GenBank/DDBJ databases">
        <title>EvidentialGene: Evidence-directed Construction of Complete mRNA Transcriptomes without Genomes.</title>
        <authorList>
            <person name="Gilbert D.G."/>
        </authorList>
    </citation>
    <scope>NUCLEOTIDE SEQUENCE</scope>
</reference>
<accession>A0A0P6H499</accession>
<dbReference type="EMBL" id="GDIQ01024865">
    <property type="protein sequence ID" value="JAN69872.1"/>
    <property type="molecule type" value="Transcribed_RNA"/>
</dbReference>
<sequence length="169" mass="19289">MGGSGNGGVNTTDDWSMKWIEWQQMFKATPFFLLFIFRLVAIESGGCNRPKMKKNKKTSQDETTRFVVVTLPIFLCTVPLQPNNMCDFDTLCSTYRRAQNGWSVQAIAYFSNPIFFYSEGHCNIGLYVCFFPLTLGEACGLSVVSLKTWASKQIKLREKKKRETEHISQ</sequence>
<proteinExistence type="predicted"/>
<protein>
    <submittedName>
        <fullName evidence="1">Uncharacterized protein</fullName>
    </submittedName>
</protein>
<evidence type="ECO:0000313" key="1">
    <source>
        <dbReference type="EMBL" id="JAN69872.1"/>
    </source>
</evidence>
<organism evidence="1">
    <name type="scientific">Daphnia magna</name>
    <dbReference type="NCBI Taxonomy" id="35525"/>
    <lineage>
        <taxon>Eukaryota</taxon>
        <taxon>Metazoa</taxon>
        <taxon>Ecdysozoa</taxon>
        <taxon>Arthropoda</taxon>
        <taxon>Crustacea</taxon>
        <taxon>Branchiopoda</taxon>
        <taxon>Diplostraca</taxon>
        <taxon>Cladocera</taxon>
        <taxon>Anomopoda</taxon>
        <taxon>Daphniidae</taxon>
        <taxon>Daphnia</taxon>
    </lineage>
</organism>
<dbReference type="AlphaFoldDB" id="A0A0P6H499"/>
<name>A0A0P6H499_9CRUS</name>